<evidence type="ECO:0000313" key="1">
    <source>
        <dbReference type="EMBL" id="EFG95118.1"/>
    </source>
</evidence>
<accession>D5RDD7</accession>
<dbReference type="AlphaFoldDB" id="D5RDD7"/>
<evidence type="ECO:0000313" key="2">
    <source>
        <dbReference type="Proteomes" id="UP000003643"/>
    </source>
</evidence>
<dbReference type="RefSeq" id="WP_005903288.1">
    <property type="nucleotide sequence ID" value="NZ_ADVK01000037.1"/>
</dbReference>
<proteinExistence type="predicted"/>
<dbReference type="EMBL" id="ADVK01000037">
    <property type="protein sequence ID" value="EFG95118.1"/>
    <property type="molecule type" value="Genomic_DNA"/>
</dbReference>
<dbReference type="Proteomes" id="UP000003643">
    <property type="component" value="Unassembled WGS sequence"/>
</dbReference>
<reference evidence="1 2" key="1">
    <citation type="submission" date="2010-04" db="EMBL/GenBank/DDBJ databases">
        <authorList>
            <person name="Qin X."/>
            <person name="Bachman B."/>
            <person name="Battles P."/>
            <person name="Bell A."/>
            <person name="Bess C."/>
            <person name="Bickham C."/>
            <person name="Chaboub L."/>
            <person name="Chen D."/>
            <person name="Coyle M."/>
            <person name="Deiros D.R."/>
            <person name="Dinh H."/>
            <person name="Forbes L."/>
            <person name="Fowler G."/>
            <person name="Francisco L."/>
            <person name="Fu Q."/>
            <person name="Gubbala S."/>
            <person name="Hale W."/>
            <person name="Han Y."/>
            <person name="Hemphill L."/>
            <person name="Highlander S.K."/>
            <person name="Hirani K."/>
            <person name="Hogues M."/>
            <person name="Jackson L."/>
            <person name="Jakkamsetti A."/>
            <person name="Javaid M."/>
            <person name="Jiang H."/>
            <person name="Korchina V."/>
            <person name="Kovar C."/>
            <person name="Lara F."/>
            <person name="Lee S."/>
            <person name="Mata R."/>
            <person name="Mathew T."/>
            <person name="Moen C."/>
            <person name="Morales K."/>
            <person name="Munidasa M."/>
            <person name="Nazareth L."/>
            <person name="Ngo R."/>
            <person name="Nguyen L."/>
            <person name="Okwuonu G."/>
            <person name="Ongeri F."/>
            <person name="Patil S."/>
            <person name="Petrosino J."/>
            <person name="Pham C."/>
            <person name="Pham P."/>
            <person name="Pu L.-L."/>
            <person name="Puazo M."/>
            <person name="Raj R."/>
            <person name="Reid J."/>
            <person name="Rouhana J."/>
            <person name="Saada N."/>
            <person name="Shang Y."/>
            <person name="Simmons D."/>
            <person name="Thornton R."/>
            <person name="Warren J."/>
            <person name="Weissenberger G."/>
            <person name="Zhang J."/>
            <person name="Zhang L."/>
            <person name="Zhou C."/>
            <person name="Zhu D."/>
            <person name="Muzny D."/>
            <person name="Worley K."/>
            <person name="Gibbs R."/>
        </authorList>
    </citation>
    <scope>NUCLEOTIDE SEQUENCE [LARGE SCALE GENOMIC DNA]</scope>
    <source>
        <strain evidence="2">ATCC 23726 / VPI 4351</strain>
    </source>
</reference>
<comment type="caution">
    <text evidence="1">The sequence shown here is derived from an EMBL/GenBank/DDBJ whole genome shotgun (WGS) entry which is preliminary data.</text>
</comment>
<sequence>MSYVVKSSEKLRPTASDSETKALLYLMNFRDDSDEIYYFVVDFFNDLTGMSRLADKMWDVQSKGAKCSSPKAVGKELVTLFKNYISDFKFDYYILFLGGISSSARKNSTLTHFDIENIQKNALKSIKEGLIKECKNKTYIDNNDINDEKISKFLRKVFFVIDDKNKSEYVKKIIKLNPAIIPEEETLVAIFNEIRDVQSSKKNIGVVEGKIIKTPDEAIMFGRHLSITEIKLLVLNRILTKKVVGAELPPSFSEIYNKYPEEKRRSLLEDCQLDFSKALFDTTSQDDYWKLFEEVYRIAVNNPKYDVNEIFNNLDNELKKKCQHFNVLSLKYFIAKIKDGIKI</sequence>
<organism evidence="1 2">
    <name type="scientific">Fusobacterium nucleatum subsp. nucleatum (strain ATCC 23726 / VPI 4351)</name>
    <dbReference type="NCBI Taxonomy" id="525283"/>
    <lineage>
        <taxon>Bacteria</taxon>
        <taxon>Fusobacteriati</taxon>
        <taxon>Fusobacteriota</taxon>
        <taxon>Fusobacteriia</taxon>
        <taxon>Fusobacteriales</taxon>
        <taxon>Fusobacteriaceae</taxon>
        <taxon>Fusobacterium</taxon>
    </lineage>
</organism>
<name>D5RDD7_FUSN2</name>
<gene>
    <name evidence="1" type="ORF">HMPREF0397_1222</name>
</gene>
<protein>
    <submittedName>
        <fullName evidence="1">Uncharacterized protein</fullName>
    </submittedName>
</protein>